<accession>A0A397S0J0</accession>
<evidence type="ECO:0000256" key="3">
    <source>
        <dbReference type="ARBA" id="ARBA00022448"/>
    </source>
</evidence>
<evidence type="ECO:0000256" key="6">
    <source>
        <dbReference type="SAM" id="SignalP"/>
    </source>
</evidence>
<feature type="signal peptide" evidence="6">
    <location>
        <begin position="1"/>
        <end position="22"/>
    </location>
</feature>
<dbReference type="Pfam" id="PF13416">
    <property type="entry name" value="SBP_bac_8"/>
    <property type="match status" value="1"/>
</dbReference>
<comment type="caution">
    <text evidence="7">The sequence shown here is derived from an EMBL/GenBank/DDBJ whole genome shotgun (WGS) entry which is preliminary data.</text>
</comment>
<dbReference type="EMBL" id="QXEV01000003">
    <property type="protein sequence ID" value="RIA78199.1"/>
    <property type="molecule type" value="Genomic_DNA"/>
</dbReference>
<dbReference type="PANTHER" id="PTHR43649:SF31">
    <property type="entry name" value="SN-GLYCEROL-3-PHOSPHATE-BINDING PERIPLASMIC PROTEIN UGPB"/>
    <property type="match status" value="1"/>
</dbReference>
<dbReference type="Proteomes" id="UP000266506">
    <property type="component" value="Unassembled WGS sequence"/>
</dbReference>
<feature type="transmembrane region" description="Helical" evidence="5">
    <location>
        <begin position="481"/>
        <end position="505"/>
    </location>
</feature>
<keyword evidence="5" id="KW-1133">Transmembrane helix</keyword>
<name>A0A397S0J0_9MOLU</name>
<reference evidence="7 8" key="1">
    <citation type="submission" date="2018-08" db="EMBL/GenBank/DDBJ databases">
        <title>Genomic Encyclopedia of Archaeal and Bacterial Type Strains, Phase II (KMG-II): from individual species to whole genera.</title>
        <authorList>
            <person name="Goeker M."/>
        </authorList>
    </citation>
    <scope>NUCLEOTIDE SEQUENCE [LARGE SCALE GENOMIC DNA]</scope>
    <source>
        <strain evidence="7 8">ATCC 27112</strain>
    </source>
</reference>
<feature type="chain" id="PRO_5017233742" evidence="6">
    <location>
        <begin position="23"/>
        <end position="518"/>
    </location>
</feature>
<evidence type="ECO:0000256" key="4">
    <source>
        <dbReference type="ARBA" id="ARBA00022729"/>
    </source>
</evidence>
<keyword evidence="5" id="KW-0812">Transmembrane</keyword>
<keyword evidence="4 6" id="KW-0732">Signal</keyword>
<dbReference type="AlphaFoldDB" id="A0A397S0J0"/>
<protein>
    <submittedName>
        <fullName evidence="7">Multiple sugar transport system substrate-binding protein</fullName>
    </submittedName>
</protein>
<dbReference type="InterPro" id="IPR050490">
    <property type="entry name" value="Bact_solute-bd_prot1"/>
</dbReference>
<keyword evidence="5" id="KW-0472">Membrane</keyword>
<evidence type="ECO:0000256" key="1">
    <source>
        <dbReference type="ARBA" id="ARBA00004196"/>
    </source>
</evidence>
<dbReference type="PROSITE" id="PS51257">
    <property type="entry name" value="PROKAR_LIPOPROTEIN"/>
    <property type="match status" value="1"/>
</dbReference>
<sequence length="518" mass="58695">MRKVLLALLGVLSIVGITSCHHVTKHNEFHVPEEFDMNKNYTISFWAKNDSDQRQIDVYKKAISDFNTYYPNITVELRNFTSYPDIYREVLVNLNTNTAPNVCISYPDNVATYLESPNSVIPLDNLLTDAKYGLQGSCVKYKTIGDDGIVKTFLDEGILYDNYYTIPFMRSTEALYINKTYVERLGYTIPDIPTWDWLFEVCQKGVEERKEGKTSITSLVDPSKDFKGMVYKSSDNWFIQYVFQANMPYTNSSGEVFIFNDKTTSFLLDLKSKCKKDYYESFAVSSHYPGDLINVWDAIFGIDSTAGATWIGYDSLQGTSSLGYEEFELELRIIPQLDINNPKMISQGPSICIFNKDDEEEVLASWLFAQFLLTDDVQMAYQKTEGYLPVTNSLLNSKEFKEYLNGTEIYSGAKKAKELLLNNLDNTFITPVFNGSANVRSAAGYLINSVSTKTDSFSTKEGIDKLYARCKTNYLDTSSKMSLGGILIITGISLAWVGIGVYVILQKVLKNKKQMKKS</sequence>
<keyword evidence="8" id="KW-1185">Reference proteome</keyword>
<dbReference type="OrthoDB" id="383712at2"/>
<comment type="subcellular location">
    <subcellularLocation>
        <location evidence="1">Cell envelope</location>
    </subcellularLocation>
</comment>
<dbReference type="RefSeq" id="WP_119015676.1">
    <property type="nucleotide sequence ID" value="NZ_QXEV01000003.1"/>
</dbReference>
<evidence type="ECO:0000256" key="5">
    <source>
        <dbReference type="SAM" id="Phobius"/>
    </source>
</evidence>
<dbReference type="Gene3D" id="3.40.190.10">
    <property type="entry name" value="Periplasmic binding protein-like II"/>
    <property type="match status" value="1"/>
</dbReference>
<evidence type="ECO:0000256" key="2">
    <source>
        <dbReference type="ARBA" id="ARBA00008520"/>
    </source>
</evidence>
<evidence type="ECO:0000313" key="7">
    <source>
        <dbReference type="EMBL" id="RIA78199.1"/>
    </source>
</evidence>
<organism evidence="7 8">
    <name type="scientific">Anaeroplasma bactoclasticum</name>
    <dbReference type="NCBI Taxonomy" id="2088"/>
    <lineage>
        <taxon>Bacteria</taxon>
        <taxon>Bacillati</taxon>
        <taxon>Mycoplasmatota</taxon>
        <taxon>Mollicutes</taxon>
        <taxon>Anaeroplasmatales</taxon>
        <taxon>Anaeroplasmataceae</taxon>
        <taxon>Anaeroplasma</taxon>
    </lineage>
</organism>
<proteinExistence type="inferred from homology"/>
<gene>
    <name evidence="7" type="ORF">EI71_00511</name>
</gene>
<keyword evidence="3" id="KW-0813">Transport</keyword>
<comment type="similarity">
    <text evidence="2">Belongs to the bacterial solute-binding protein 1 family.</text>
</comment>
<dbReference type="InParanoid" id="A0A397S0J0"/>
<dbReference type="InterPro" id="IPR006059">
    <property type="entry name" value="SBP"/>
</dbReference>
<dbReference type="PANTHER" id="PTHR43649">
    <property type="entry name" value="ARABINOSE-BINDING PROTEIN-RELATED"/>
    <property type="match status" value="1"/>
</dbReference>
<evidence type="ECO:0000313" key="8">
    <source>
        <dbReference type="Proteomes" id="UP000266506"/>
    </source>
</evidence>
<dbReference type="SUPFAM" id="SSF53850">
    <property type="entry name" value="Periplasmic binding protein-like II"/>
    <property type="match status" value="1"/>
</dbReference>
<dbReference type="GO" id="GO:0030313">
    <property type="term" value="C:cell envelope"/>
    <property type="evidence" value="ECO:0007669"/>
    <property type="project" value="UniProtKB-SubCell"/>
</dbReference>
<keyword evidence="7" id="KW-0762">Sugar transport</keyword>